<dbReference type="Pfam" id="PF00717">
    <property type="entry name" value="Peptidase_S24"/>
    <property type="match status" value="1"/>
</dbReference>
<accession>A0A2N8HBV9</accession>
<dbReference type="InterPro" id="IPR036286">
    <property type="entry name" value="LexA/Signal_pep-like_sf"/>
</dbReference>
<proteinExistence type="predicted"/>
<protein>
    <recommendedName>
        <fullName evidence="1">Peptidase S24/S26A/S26B/S26C domain-containing protein</fullName>
    </recommendedName>
</protein>
<sequence>MVAFMFAFLRAVDGYNMLNFTHYVNIIMRNNAPILNKYEFDNAQKSAYNMRTMNAEGIKTWMKKNGISREELGKKVFVTKRTVDGWLSAGKPIPSAKMELIERIVADSENIQFGLPENIELLLKQKAKEAHKSIEDLVNEILEKTVKEIKKKQQASGMYPEAVEKLHPALDNDDEPEEVNSVLLRPVKLPEIMVVGNVAAGEITWSDLDEPYPVFDKGITALHVEGTSMEPEIKNGQVVLVRPVPKNADLEKYVDEIVVYDGGDSLPGITLKRLVADDEGRFFLVPVNPAFRKRIPITGQIKACMIGKIDLTK</sequence>
<gene>
    <name evidence="2" type="ORF">CXU22_12150</name>
</gene>
<evidence type="ECO:0000259" key="1">
    <source>
        <dbReference type="Pfam" id="PF00717"/>
    </source>
</evidence>
<dbReference type="Gene3D" id="2.10.109.10">
    <property type="entry name" value="Umud Fragment, subunit A"/>
    <property type="match status" value="1"/>
</dbReference>
<dbReference type="CDD" id="cd00093">
    <property type="entry name" value="HTH_XRE"/>
    <property type="match status" value="1"/>
</dbReference>
<name>A0A2N8HBV9_9BACT</name>
<feature type="domain" description="Peptidase S24/S26A/S26B/S26C" evidence="1">
    <location>
        <begin position="214"/>
        <end position="308"/>
    </location>
</feature>
<organism evidence="2 3">
    <name type="scientific">Akkermansia muciniphila</name>
    <dbReference type="NCBI Taxonomy" id="239935"/>
    <lineage>
        <taxon>Bacteria</taxon>
        <taxon>Pseudomonadati</taxon>
        <taxon>Verrucomicrobiota</taxon>
        <taxon>Verrucomicrobiia</taxon>
        <taxon>Verrucomicrobiales</taxon>
        <taxon>Akkermansiaceae</taxon>
        <taxon>Akkermansia</taxon>
    </lineage>
</organism>
<dbReference type="Proteomes" id="UP000236000">
    <property type="component" value="Unassembled WGS sequence"/>
</dbReference>
<comment type="caution">
    <text evidence="2">The sequence shown here is derived from an EMBL/GenBank/DDBJ whole genome shotgun (WGS) entry which is preliminary data.</text>
</comment>
<dbReference type="AlphaFoldDB" id="A0A2N8HBV9"/>
<reference evidence="2 3" key="1">
    <citation type="journal article" date="2017" name="BMC Genomics">
        <title>Genome sequencing of 39 Akkermansia muciniphila isolates reveals its population structure, genomic and functional diverisity, and global distribution in mammalian gut microbiotas.</title>
        <authorList>
            <person name="Guo X."/>
            <person name="Li S."/>
            <person name="Zhang J."/>
            <person name="Wu F."/>
            <person name="Li X."/>
            <person name="Wu D."/>
            <person name="Zhang M."/>
            <person name="Ou Z."/>
            <person name="Jie Z."/>
            <person name="Yan Q."/>
            <person name="Li P."/>
            <person name="Yi J."/>
            <person name="Peng Y."/>
        </authorList>
    </citation>
    <scope>NUCLEOTIDE SEQUENCE [LARGE SCALE GENOMIC DNA]</scope>
    <source>
        <strain evidence="2 3">GP24</strain>
    </source>
</reference>
<evidence type="ECO:0000313" key="2">
    <source>
        <dbReference type="EMBL" id="PNC17356.1"/>
    </source>
</evidence>
<dbReference type="InterPro" id="IPR001387">
    <property type="entry name" value="Cro/C1-type_HTH"/>
</dbReference>
<dbReference type="InterPro" id="IPR015927">
    <property type="entry name" value="Peptidase_S24_S26A/B/C"/>
</dbReference>
<dbReference type="CDD" id="cd06462">
    <property type="entry name" value="Peptidase_S24_S26"/>
    <property type="match status" value="1"/>
</dbReference>
<evidence type="ECO:0000313" key="3">
    <source>
        <dbReference type="Proteomes" id="UP000236000"/>
    </source>
</evidence>
<dbReference type="SUPFAM" id="SSF51306">
    <property type="entry name" value="LexA/Signal peptidase"/>
    <property type="match status" value="1"/>
</dbReference>
<dbReference type="EMBL" id="PJKA01000013">
    <property type="protein sequence ID" value="PNC17356.1"/>
    <property type="molecule type" value="Genomic_DNA"/>
</dbReference>